<reference evidence="14" key="1">
    <citation type="submission" date="2022-03" db="EMBL/GenBank/DDBJ databases">
        <authorList>
            <person name="Tunstrom K."/>
        </authorList>
    </citation>
    <scope>NUCLEOTIDE SEQUENCE</scope>
</reference>
<keyword evidence="15" id="KW-1185">Reference proteome</keyword>
<dbReference type="GO" id="GO:0015280">
    <property type="term" value="F:ligand-gated sodium channel activity"/>
    <property type="evidence" value="ECO:0007669"/>
    <property type="project" value="TreeGrafter"/>
</dbReference>
<dbReference type="PANTHER" id="PTHR11690:SF253">
    <property type="entry name" value="PICKPOCKET 18-RELATED"/>
    <property type="match status" value="1"/>
</dbReference>
<keyword evidence="6 13" id="KW-1133">Transmembrane helix</keyword>
<evidence type="ECO:0000256" key="1">
    <source>
        <dbReference type="ARBA" id="ARBA00004141"/>
    </source>
</evidence>
<keyword evidence="11 12" id="KW-0407">Ion channel</keyword>
<keyword evidence="9 13" id="KW-0472">Membrane</keyword>
<name>A0AAU9U4I9_EUPED</name>
<evidence type="ECO:0000256" key="8">
    <source>
        <dbReference type="ARBA" id="ARBA00023065"/>
    </source>
</evidence>
<keyword evidence="10 12" id="KW-0739">Sodium transport</keyword>
<dbReference type="EMBL" id="CAKOGL010000014">
    <property type="protein sequence ID" value="CAH2094210.1"/>
    <property type="molecule type" value="Genomic_DNA"/>
</dbReference>
<comment type="subcellular location">
    <subcellularLocation>
        <location evidence="1">Membrane</location>
        <topology evidence="1">Multi-pass membrane protein</topology>
    </subcellularLocation>
</comment>
<comment type="similarity">
    <text evidence="2 12">Belongs to the amiloride-sensitive sodium channel (TC 1.A.6) family.</text>
</comment>
<dbReference type="Pfam" id="PF00858">
    <property type="entry name" value="ASC"/>
    <property type="match status" value="1"/>
</dbReference>
<proteinExistence type="inferred from homology"/>
<evidence type="ECO:0000256" key="3">
    <source>
        <dbReference type="ARBA" id="ARBA00022448"/>
    </source>
</evidence>
<comment type="caution">
    <text evidence="14">The sequence shown here is derived from an EMBL/GenBank/DDBJ whole genome shotgun (WGS) entry which is preliminary data.</text>
</comment>
<keyword evidence="3 12" id="KW-0813">Transport</keyword>
<accession>A0AAU9U4I9</accession>
<keyword evidence="7" id="KW-0915">Sodium</keyword>
<feature type="transmembrane region" description="Helical" evidence="13">
    <location>
        <begin position="72"/>
        <end position="95"/>
    </location>
</feature>
<evidence type="ECO:0000256" key="13">
    <source>
        <dbReference type="SAM" id="Phobius"/>
    </source>
</evidence>
<evidence type="ECO:0000256" key="6">
    <source>
        <dbReference type="ARBA" id="ARBA00022989"/>
    </source>
</evidence>
<evidence type="ECO:0000256" key="5">
    <source>
        <dbReference type="ARBA" id="ARBA00022692"/>
    </source>
</evidence>
<evidence type="ECO:0000256" key="4">
    <source>
        <dbReference type="ARBA" id="ARBA00022461"/>
    </source>
</evidence>
<protein>
    <recommendedName>
        <fullName evidence="16">Sodium channel protein Nach</fullName>
    </recommendedName>
</protein>
<keyword evidence="5 12" id="KW-0812">Transmembrane</keyword>
<keyword evidence="4 12" id="KW-0894">Sodium channel</keyword>
<evidence type="ECO:0000256" key="7">
    <source>
        <dbReference type="ARBA" id="ARBA00023053"/>
    </source>
</evidence>
<evidence type="ECO:0000256" key="2">
    <source>
        <dbReference type="ARBA" id="ARBA00007193"/>
    </source>
</evidence>
<evidence type="ECO:0000256" key="12">
    <source>
        <dbReference type="RuleBase" id="RU000679"/>
    </source>
</evidence>
<evidence type="ECO:0008006" key="16">
    <source>
        <dbReference type="Google" id="ProtNLM"/>
    </source>
</evidence>
<evidence type="ECO:0000256" key="11">
    <source>
        <dbReference type="ARBA" id="ARBA00023303"/>
    </source>
</evidence>
<dbReference type="InterPro" id="IPR001873">
    <property type="entry name" value="ENaC"/>
</dbReference>
<evidence type="ECO:0000256" key="9">
    <source>
        <dbReference type="ARBA" id="ARBA00023136"/>
    </source>
</evidence>
<evidence type="ECO:0000256" key="10">
    <source>
        <dbReference type="ARBA" id="ARBA00023201"/>
    </source>
</evidence>
<dbReference type="Gene3D" id="2.60.470.10">
    <property type="entry name" value="Acid-sensing ion channels like domains"/>
    <property type="match status" value="1"/>
</dbReference>
<organism evidence="14 15">
    <name type="scientific">Euphydryas editha</name>
    <name type="common">Edith's checkerspot</name>
    <dbReference type="NCBI Taxonomy" id="104508"/>
    <lineage>
        <taxon>Eukaryota</taxon>
        <taxon>Metazoa</taxon>
        <taxon>Ecdysozoa</taxon>
        <taxon>Arthropoda</taxon>
        <taxon>Hexapoda</taxon>
        <taxon>Insecta</taxon>
        <taxon>Pterygota</taxon>
        <taxon>Neoptera</taxon>
        <taxon>Endopterygota</taxon>
        <taxon>Lepidoptera</taxon>
        <taxon>Glossata</taxon>
        <taxon>Ditrysia</taxon>
        <taxon>Papilionoidea</taxon>
        <taxon>Nymphalidae</taxon>
        <taxon>Nymphalinae</taxon>
        <taxon>Euphydryas</taxon>
    </lineage>
</organism>
<sequence>MRTVDPDVWSKNVKKPILNLTRPMKFGLNEVSNVEVRLRKSFHEAMVEFLRNCSAEGLGFVLDKNNSNLIRLFYLALLLITMICGLILVTCNIHWSFHRPRLMVNLKSDRNPIQKIDFPAVAICSHNVISRSALHDYAKYLYSLDRNNIFTLEEIKQNLLAFGALQSKSYLPYDFRFVKYLEEVAHETNITNILYKLSPKCESMLERCSWRAQRVKCLELFATRISNIGFCCIFNSRFSRVDRNNPPHKVNLVGMDAGLSVVVRENTDDFMHVLRVSDGVEVILFDGYQFPLIKAGIIRTYSASRNFLVSLKLNAQVQEAASSLLGYRDEWLRCTAPRGAQSVQRSWSWCAGRCRARAALALCHCAPHALQPLDYELPQTCSLEHLPCLYKHKEKFTFMYPGERVHESLSEEKQDSVSCLHCRMNCDRRQYSAELVSAPLSRNMFLNTFFKGLDLTNTTIITVSFEKKNQHLYLVEPGLRWYEIVAAISSQCVFVVGLTAISVLEFIYHLTFRWYHHYTTHRQRDRILGKLRKPQPFDAFV</sequence>
<evidence type="ECO:0000313" key="15">
    <source>
        <dbReference type="Proteomes" id="UP001153954"/>
    </source>
</evidence>
<evidence type="ECO:0000313" key="14">
    <source>
        <dbReference type="EMBL" id="CAH2094210.1"/>
    </source>
</evidence>
<gene>
    <name evidence="14" type="ORF">EEDITHA_LOCUS9799</name>
</gene>
<dbReference type="Proteomes" id="UP001153954">
    <property type="component" value="Unassembled WGS sequence"/>
</dbReference>
<keyword evidence="8 12" id="KW-0406">Ion transport</keyword>
<dbReference type="AlphaFoldDB" id="A0AAU9U4I9"/>
<dbReference type="PANTHER" id="PTHR11690">
    <property type="entry name" value="AMILORIDE-SENSITIVE SODIUM CHANNEL-RELATED"/>
    <property type="match status" value="1"/>
</dbReference>
<dbReference type="GO" id="GO:0005886">
    <property type="term" value="C:plasma membrane"/>
    <property type="evidence" value="ECO:0007669"/>
    <property type="project" value="TreeGrafter"/>
</dbReference>